<comment type="caution">
    <text evidence="8">The sequence shown here is derived from an EMBL/GenBank/DDBJ whole genome shotgun (WGS) entry which is preliminary data.</text>
</comment>
<feature type="transmembrane region" description="Helical" evidence="6">
    <location>
        <begin position="144"/>
        <end position="163"/>
    </location>
</feature>
<feature type="transmembrane region" description="Helical" evidence="6">
    <location>
        <begin position="96"/>
        <end position="113"/>
    </location>
</feature>
<dbReference type="EMBL" id="JARULN010000001">
    <property type="protein sequence ID" value="MDG5752447.1"/>
    <property type="molecule type" value="Genomic_DNA"/>
</dbReference>
<dbReference type="InterPro" id="IPR050638">
    <property type="entry name" value="AA-Vitamin_Transporters"/>
</dbReference>
<dbReference type="InterPro" id="IPR000620">
    <property type="entry name" value="EamA_dom"/>
</dbReference>
<feature type="transmembrane region" description="Helical" evidence="6">
    <location>
        <begin position="120"/>
        <end position="138"/>
    </location>
</feature>
<keyword evidence="3 6" id="KW-0812">Transmembrane</keyword>
<evidence type="ECO:0000313" key="9">
    <source>
        <dbReference type="Proteomes" id="UP001218246"/>
    </source>
</evidence>
<evidence type="ECO:0000256" key="3">
    <source>
        <dbReference type="ARBA" id="ARBA00022692"/>
    </source>
</evidence>
<feature type="transmembrane region" description="Helical" evidence="6">
    <location>
        <begin position="242"/>
        <end position="260"/>
    </location>
</feature>
<dbReference type="InterPro" id="IPR037185">
    <property type="entry name" value="EmrE-like"/>
</dbReference>
<feature type="transmembrane region" description="Helical" evidence="6">
    <location>
        <begin position="266"/>
        <end position="285"/>
    </location>
</feature>
<comment type="subcellular location">
    <subcellularLocation>
        <location evidence="1">Endomembrane system</location>
        <topology evidence="1">Multi-pass membrane protein</topology>
    </subcellularLocation>
</comment>
<organism evidence="8 9">
    <name type="scientific">Ectobacillus antri</name>
    <dbReference type="NCBI Taxonomy" id="2486280"/>
    <lineage>
        <taxon>Bacteria</taxon>
        <taxon>Bacillati</taxon>
        <taxon>Bacillota</taxon>
        <taxon>Bacilli</taxon>
        <taxon>Bacillales</taxon>
        <taxon>Bacillaceae</taxon>
        <taxon>Ectobacillus</taxon>
    </lineage>
</organism>
<evidence type="ECO:0000256" key="4">
    <source>
        <dbReference type="ARBA" id="ARBA00022989"/>
    </source>
</evidence>
<feature type="transmembrane region" description="Helical" evidence="6">
    <location>
        <begin position="7"/>
        <end position="26"/>
    </location>
</feature>
<accession>A0ABT6GZZ2</accession>
<name>A0ABT6GZZ2_9BACI</name>
<evidence type="ECO:0000256" key="1">
    <source>
        <dbReference type="ARBA" id="ARBA00004127"/>
    </source>
</evidence>
<proteinExistence type="inferred from homology"/>
<evidence type="ECO:0000256" key="5">
    <source>
        <dbReference type="ARBA" id="ARBA00023136"/>
    </source>
</evidence>
<reference evidence="8 9" key="1">
    <citation type="submission" date="2023-04" db="EMBL/GenBank/DDBJ databases">
        <title>Ectobacillus antri isolated from activated sludge.</title>
        <authorList>
            <person name="Yan P."/>
            <person name="Liu X."/>
        </authorList>
    </citation>
    <scope>NUCLEOTIDE SEQUENCE [LARGE SCALE GENOMIC DNA]</scope>
    <source>
        <strain evidence="8 9">C18H</strain>
    </source>
</reference>
<evidence type="ECO:0000256" key="2">
    <source>
        <dbReference type="ARBA" id="ARBA00007362"/>
    </source>
</evidence>
<dbReference type="PANTHER" id="PTHR32322">
    <property type="entry name" value="INNER MEMBRANE TRANSPORTER"/>
    <property type="match status" value="1"/>
</dbReference>
<sequence>MGKLYGALLTLSVIWGASFLFIKILVADLGPWGVVFWRCLFGAITLLCVLVAKREVINWRELPVKMVVLVGFVNNVLPFGFIAIGETKVSSGMASIINAMTPISTVIVGYVCFKLHVRRAQWMGILLGFFGILLVMRFNVKQLINGDVNGVLLVLLATLCYAIGTQLSKRFLQHLSVLVLSATTLLSACVISFFIMILVSDEGFRMVSSSQTLVSLVGLGTLGSGFAYLLFYYMVKEGSAEFASFVTYIVPLSALLWGSLLLEEDITYHMLIGLTFIFGGIYLSTFQKKQSTTRKDYKYEQ</sequence>
<dbReference type="Pfam" id="PF00892">
    <property type="entry name" value="EamA"/>
    <property type="match status" value="2"/>
</dbReference>
<protein>
    <submittedName>
        <fullName evidence="8">EamA family transporter</fullName>
    </submittedName>
</protein>
<feature type="domain" description="EamA" evidence="7">
    <location>
        <begin position="150"/>
        <end position="285"/>
    </location>
</feature>
<evidence type="ECO:0000259" key="7">
    <source>
        <dbReference type="Pfam" id="PF00892"/>
    </source>
</evidence>
<gene>
    <name evidence="8" type="ORF">P6P90_00340</name>
</gene>
<dbReference type="RefSeq" id="WP_124564886.1">
    <property type="nucleotide sequence ID" value="NZ_JARRRY010000001.1"/>
</dbReference>
<feature type="transmembrane region" description="Helical" evidence="6">
    <location>
        <begin position="212"/>
        <end position="235"/>
    </location>
</feature>
<feature type="transmembrane region" description="Helical" evidence="6">
    <location>
        <begin position="32"/>
        <end position="52"/>
    </location>
</feature>
<dbReference type="PANTHER" id="PTHR32322:SF2">
    <property type="entry name" value="EAMA DOMAIN-CONTAINING PROTEIN"/>
    <property type="match status" value="1"/>
</dbReference>
<keyword evidence="4 6" id="KW-1133">Transmembrane helix</keyword>
<keyword evidence="5 6" id="KW-0472">Membrane</keyword>
<keyword evidence="9" id="KW-1185">Reference proteome</keyword>
<dbReference type="SUPFAM" id="SSF103481">
    <property type="entry name" value="Multidrug resistance efflux transporter EmrE"/>
    <property type="match status" value="2"/>
</dbReference>
<evidence type="ECO:0000256" key="6">
    <source>
        <dbReference type="SAM" id="Phobius"/>
    </source>
</evidence>
<feature type="domain" description="EamA" evidence="7">
    <location>
        <begin position="7"/>
        <end position="136"/>
    </location>
</feature>
<feature type="transmembrane region" description="Helical" evidence="6">
    <location>
        <begin position="175"/>
        <end position="200"/>
    </location>
</feature>
<evidence type="ECO:0000313" key="8">
    <source>
        <dbReference type="EMBL" id="MDG5752447.1"/>
    </source>
</evidence>
<comment type="similarity">
    <text evidence="2">Belongs to the EamA transporter family.</text>
</comment>
<feature type="transmembrane region" description="Helical" evidence="6">
    <location>
        <begin position="64"/>
        <end position="84"/>
    </location>
</feature>
<dbReference type="Proteomes" id="UP001218246">
    <property type="component" value="Unassembled WGS sequence"/>
</dbReference>